<feature type="transmembrane region" description="Helical" evidence="9">
    <location>
        <begin position="202"/>
        <end position="222"/>
    </location>
</feature>
<keyword evidence="5 9" id="KW-0812">Transmembrane</keyword>
<dbReference type="PATRIC" id="fig|1415166.3.peg.6137"/>
<evidence type="ECO:0000256" key="8">
    <source>
        <dbReference type="SAM" id="MobiDB-lite"/>
    </source>
</evidence>
<feature type="domain" description="Putative mannosyltransferase YkcA/B-like C-terminal" evidence="11">
    <location>
        <begin position="689"/>
        <end position="780"/>
    </location>
</feature>
<organism evidence="12 13">
    <name type="scientific">Nocardia nova SH22a</name>
    <dbReference type="NCBI Taxonomy" id="1415166"/>
    <lineage>
        <taxon>Bacteria</taxon>
        <taxon>Bacillati</taxon>
        <taxon>Actinomycetota</taxon>
        <taxon>Actinomycetes</taxon>
        <taxon>Mycobacteriales</taxon>
        <taxon>Nocardiaceae</taxon>
        <taxon>Nocardia</taxon>
    </lineage>
</organism>
<evidence type="ECO:0000313" key="12">
    <source>
        <dbReference type="EMBL" id="AHH20733.1"/>
    </source>
</evidence>
<feature type="transmembrane region" description="Helical" evidence="9">
    <location>
        <begin position="439"/>
        <end position="459"/>
    </location>
</feature>
<feature type="transmembrane region" description="Helical" evidence="9">
    <location>
        <begin position="412"/>
        <end position="433"/>
    </location>
</feature>
<accession>W5TP50</accession>
<dbReference type="EMBL" id="CP006850">
    <property type="protein sequence ID" value="AHH20733.1"/>
    <property type="molecule type" value="Genomic_DNA"/>
</dbReference>
<feature type="transmembrane region" description="Helical" evidence="9">
    <location>
        <begin position="330"/>
        <end position="347"/>
    </location>
</feature>
<dbReference type="AlphaFoldDB" id="W5TP50"/>
<dbReference type="InterPro" id="IPR050297">
    <property type="entry name" value="LipidA_mod_glycosyltrf_83"/>
</dbReference>
<dbReference type="Proteomes" id="UP000019150">
    <property type="component" value="Chromosome"/>
</dbReference>
<feature type="transmembrane region" description="Helical" evidence="9">
    <location>
        <begin position="234"/>
        <end position="255"/>
    </location>
</feature>
<dbReference type="Pfam" id="PF13231">
    <property type="entry name" value="PMT_2"/>
    <property type="match status" value="1"/>
</dbReference>
<evidence type="ECO:0000259" key="10">
    <source>
        <dbReference type="Pfam" id="PF13231"/>
    </source>
</evidence>
<dbReference type="eggNOG" id="COG1807">
    <property type="taxonomic scope" value="Bacteria"/>
</dbReference>
<dbReference type="GO" id="GO:0005886">
    <property type="term" value="C:plasma membrane"/>
    <property type="evidence" value="ECO:0007669"/>
    <property type="project" value="UniProtKB-SubCell"/>
</dbReference>
<dbReference type="PANTHER" id="PTHR33908">
    <property type="entry name" value="MANNOSYLTRANSFERASE YKCB-RELATED"/>
    <property type="match status" value="1"/>
</dbReference>
<feature type="compositionally biased region" description="Low complexity" evidence="8">
    <location>
        <begin position="609"/>
        <end position="624"/>
    </location>
</feature>
<feature type="transmembrane region" description="Helical" evidence="9">
    <location>
        <begin position="34"/>
        <end position="52"/>
    </location>
</feature>
<dbReference type="InterPro" id="IPR038731">
    <property type="entry name" value="RgtA/B/C-like"/>
</dbReference>
<evidence type="ECO:0000313" key="13">
    <source>
        <dbReference type="Proteomes" id="UP000019150"/>
    </source>
</evidence>
<dbReference type="OrthoDB" id="5241882at2"/>
<evidence type="ECO:0000256" key="5">
    <source>
        <dbReference type="ARBA" id="ARBA00022692"/>
    </source>
</evidence>
<feature type="domain" description="Glycosyltransferase RgtA/B/C/D-like" evidence="10">
    <location>
        <begin position="90"/>
        <end position="245"/>
    </location>
</feature>
<name>W5TP50_9NOCA</name>
<keyword evidence="2" id="KW-1003">Cell membrane</keyword>
<evidence type="ECO:0000256" key="3">
    <source>
        <dbReference type="ARBA" id="ARBA00022676"/>
    </source>
</evidence>
<dbReference type="HOGENOM" id="CLU_007261_1_0_11"/>
<dbReference type="STRING" id="1415166.NONO_c59560"/>
<feature type="transmembrane region" description="Helical" evidence="9">
    <location>
        <begin position="359"/>
        <end position="378"/>
    </location>
</feature>
<feature type="transmembrane region" description="Helical" evidence="9">
    <location>
        <begin position="384"/>
        <end position="405"/>
    </location>
</feature>
<feature type="compositionally biased region" description="Low complexity" evidence="8">
    <location>
        <begin position="548"/>
        <end position="601"/>
    </location>
</feature>
<evidence type="ECO:0000256" key="7">
    <source>
        <dbReference type="ARBA" id="ARBA00023136"/>
    </source>
</evidence>
<feature type="region of interest" description="Disordered" evidence="8">
    <location>
        <begin position="523"/>
        <end position="685"/>
    </location>
</feature>
<sequence>MSAMTETAIAPDRPADGAITTGRDPRARALPWEYLGLGMLLVGTAVAYLWNLGASGWANSFYAAAVQSGAKSWKAFFFGSSDWGNSITVDKTPASLWPMEISARIFGMNSWSMLVPQVLIALAAVALLWATLRRTFGPAAGLLGGLALVVTPVATLMFRYNNPDTLLVLLMVAAVWAMTRALEDGRWRWLVLCGGFVGLGFLAKQLQVLLVVPALALTYLFAGPPRLGKRLVQLLAAGVALVAGAGWWVLIAQLWPTDSRPYFGGSKHNSIIELTLGYNGLQRLGLDSDGGFGGGPGPGPRPGGGHGHGPFFGSEAGITRMFSETVGGQIAWLIPAALVLFVAALVLRGKASRADTRRSALLLWGGWALVTALVFSFMKGIFHQYYTVALAPAVAGVAGIGAVLLWRERDRLWVRIALAVALALTAATAVVLLNRTPDFVPWLRWVIGAAGAVATIALIVPQPRRVAGWTAVVSVLVAIAGPVAYSADTIATAHNGGIVLAGPKTKGGFGFGPGGPGAMCGPGTPVGSQVPPGVPEVPAGTSGMPGVPAATSAGPAGASAGPAATSAGPAGAPEVPAGVAGVPADASGVHAGVPEVPAGAPDVPPGVPGVPAGVPGVSAGPDGVSNGPDGACGAMPGANDVPRRQGGDATDPRLPGSRQPMPSAGPQGPAAPSGPPGMPGMGNRTNSQLIDLLKKNGGGYTWAAAAVSSMGAADLQLDSGYAVMPIGGFGGGDPAPTLDQFRGYVEQGRIHYFVGSQRRGPGGSQRTTAASEITQWVEQHYAATNVGGTQVYDLTTPKEGQ</sequence>
<protein>
    <submittedName>
        <fullName evidence="12">Putative glycosyl transferase</fullName>
    </submittedName>
</protein>
<feature type="transmembrane region" description="Helical" evidence="9">
    <location>
        <begin position="136"/>
        <end position="158"/>
    </location>
</feature>
<feature type="transmembrane region" description="Helical" evidence="9">
    <location>
        <begin position="111"/>
        <end position="130"/>
    </location>
</feature>
<dbReference type="GO" id="GO:0016763">
    <property type="term" value="F:pentosyltransferase activity"/>
    <property type="evidence" value="ECO:0007669"/>
    <property type="project" value="TreeGrafter"/>
</dbReference>
<dbReference type="InterPro" id="IPR056785">
    <property type="entry name" value="YkcA/B-like_C"/>
</dbReference>
<comment type="subcellular location">
    <subcellularLocation>
        <location evidence="1">Cell membrane</location>
        <topology evidence="1">Multi-pass membrane protein</topology>
    </subcellularLocation>
</comment>
<keyword evidence="7 9" id="KW-0472">Membrane</keyword>
<gene>
    <name evidence="12" type="ORF">NONO_c59560</name>
</gene>
<evidence type="ECO:0000256" key="4">
    <source>
        <dbReference type="ARBA" id="ARBA00022679"/>
    </source>
</evidence>
<dbReference type="GO" id="GO:0010041">
    <property type="term" value="P:response to iron(III) ion"/>
    <property type="evidence" value="ECO:0007669"/>
    <property type="project" value="TreeGrafter"/>
</dbReference>
<reference evidence="12 13" key="1">
    <citation type="journal article" date="2014" name="Appl. Environ. Microbiol.">
        <title>Insights into the Microbial Degradation of Rubber and Gutta-Percha by Analysis of the Complete Genome of Nocardia nova SH22a.</title>
        <authorList>
            <person name="Luo Q."/>
            <person name="Hiessl S."/>
            <person name="Poehlein A."/>
            <person name="Daniel R."/>
            <person name="Steinbuchel A."/>
        </authorList>
    </citation>
    <scope>NUCLEOTIDE SEQUENCE [LARGE SCALE GENOMIC DNA]</scope>
    <source>
        <strain evidence="12">SH22a</strain>
    </source>
</reference>
<evidence type="ECO:0000259" key="11">
    <source>
        <dbReference type="Pfam" id="PF24878"/>
    </source>
</evidence>
<keyword evidence="4 12" id="KW-0808">Transferase</keyword>
<keyword evidence="3" id="KW-0328">Glycosyltransferase</keyword>
<feature type="transmembrane region" description="Helical" evidence="9">
    <location>
        <begin position="466"/>
        <end position="485"/>
    </location>
</feature>
<evidence type="ECO:0000256" key="6">
    <source>
        <dbReference type="ARBA" id="ARBA00022989"/>
    </source>
</evidence>
<dbReference type="KEGG" id="nno:NONO_c59560"/>
<dbReference type="Pfam" id="PF24878">
    <property type="entry name" value="YkcB_C"/>
    <property type="match status" value="1"/>
</dbReference>
<dbReference type="GO" id="GO:0009103">
    <property type="term" value="P:lipopolysaccharide biosynthetic process"/>
    <property type="evidence" value="ECO:0007669"/>
    <property type="project" value="UniProtKB-ARBA"/>
</dbReference>
<evidence type="ECO:0000256" key="2">
    <source>
        <dbReference type="ARBA" id="ARBA00022475"/>
    </source>
</evidence>
<keyword evidence="13" id="KW-1185">Reference proteome</keyword>
<evidence type="ECO:0000256" key="1">
    <source>
        <dbReference type="ARBA" id="ARBA00004651"/>
    </source>
</evidence>
<feature type="compositionally biased region" description="Low complexity" evidence="8">
    <location>
        <begin position="659"/>
        <end position="671"/>
    </location>
</feature>
<evidence type="ECO:0000256" key="9">
    <source>
        <dbReference type="SAM" id="Phobius"/>
    </source>
</evidence>
<proteinExistence type="predicted"/>
<keyword evidence="6 9" id="KW-1133">Transmembrane helix</keyword>
<dbReference type="PANTHER" id="PTHR33908:SF3">
    <property type="entry name" value="UNDECAPRENYL PHOSPHATE-ALPHA-4-AMINO-4-DEOXY-L-ARABINOSE ARABINOSYL TRANSFERASE"/>
    <property type="match status" value="1"/>
</dbReference>
<feature type="region of interest" description="Disordered" evidence="8">
    <location>
        <begin position="1"/>
        <end position="22"/>
    </location>
</feature>